<organism evidence="6 7">
    <name type="scientific">Spirosoma agri</name>
    <dbReference type="NCBI Taxonomy" id="1987381"/>
    <lineage>
        <taxon>Bacteria</taxon>
        <taxon>Pseudomonadati</taxon>
        <taxon>Bacteroidota</taxon>
        <taxon>Cytophagia</taxon>
        <taxon>Cytophagales</taxon>
        <taxon>Cytophagaceae</taxon>
        <taxon>Spirosoma</taxon>
    </lineage>
</organism>
<dbReference type="Gene3D" id="3.40.50.720">
    <property type="entry name" value="NAD(P)-binding Rossmann-like Domain"/>
    <property type="match status" value="1"/>
</dbReference>
<reference evidence="6 7" key="1">
    <citation type="submission" date="2020-02" db="EMBL/GenBank/DDBJ databases">
        <title>Draft genome sequence of two Spirosoma agri KCTC 52727 and Spirosoma terrae KCTC 52035.</title>
        <authorList>
            <person name="Rojas J."/>
            <person name="Ambika Manirajan B."/>
            <person name="Ratering S."/>
            <person name="Suarez C."/>
            <person name="Schnell S."/>
        </authorList>
    </citation>
    <scope>NUCLEOTIDE SEQUENCE [LARGE SCALE GENOMIC DNA]</scope>
    <source>
        <strain evidence="6 7">KCTC 52727</strain>
    </source>
</reference>
<feature type="domain" description="NAD-dependent epimerase/dehydratase" evidence="5">
    <location>
        <begin position="4"/>
        <end position="241"/>
    </location>
</feature>
<dbReference type="GO" id="GO:0048040">
    <property type="term" value="F:UDP-glucuronate decarboxylase activity"/>
    <property type="evidence" value="ECO:0007669"/>
    <property type="project" value="TreeGrafter"/>
</dbReference>
<dbReference type="Proteomes" id="UP000477386">
    <property type="component" value="Unassembled WGS sequence"/>
</dbReference>
<dbReference type="PANTHER" id="PTHR43078:SF6">
    <property type="entry name" value="UDP-GLUCURONIC ACID DECARBOXYLASE 1"/>
    <property type="match status" value="1"/>
</dbReference>
<comment type="cofactor">
    <cofactor evidence="1">
        <name>NAD(+)</name>
        <dbReference type="ChEBI" id="CHEBI:57540"/>
    </cofactor>
</comment>
<proteinExistence type="predicted"/>
<evidence type="ECO:0000313" key="7">
    <source>
        <dbReference type="Proteomes" id="UP000477386"/>
    </source>
</evidence>
<dbReference type="AlphaFoldDB" id="A0A6M0IMU0"/>
<sequence length="327" mass="36098">MKKALVCGGGGFIGGHLINRLKSEGYWVRAVDIKENEYGNDNADEFIVGDLRDPNVADEVVTSDLDEIYQLAADMGGAGFVFTGTNDAAIMHNSVLCNLNILEAAKNQGVKRIFYSSSACMYPEYNQMDPNNPKCSEESAYPAAPDSEYGWEKLFSERLFLTYQKNHGIEARIARFHNIFGPQGTWDGGREKAPAAVCRKVAMAEDGGSIDIWGDGKQTRSFLIVDECVEGIRRLMNSDFSGPVNLGSEEMISLNDFAKMVIDISGKNLTINNIPGPLGVRGRNSDNHLIQEKLGWAPSTPLRKSVEKTYDWISEQVQKKELEPAEA</sequence>
<dbReference type="InterPro" id="IPR001509">
    <property type="entry name" value="Epimerase_deHydtase"/>
</dbReference>
<dbReference type="Gene3D" id="3.90.25.10">
    <property type="entry name" value="UDP-galactose 4-epimerase, domain 1"/>
    <property type="match status" value="1"/>
</dbReference>
<dbReference type="PANTHER" id="PTHR43078">
    <property type="entry name" value="UDP-GLUCURONIC ACID DECARBOXYLASE-RELATED"/>
    <property type="match status" value="1"/>
</dbReference>
<gene>
    <name evidence="6" type="ORF">GK091_22040</name>
</gene>
<dbReference type="RefSeq" id="WP_164042035.1">
    <property type="nucleotide sequence ID" value="NZ_JAAGNZ010000002.1"/>
</dbReference>
<keyword evidence="4" id="KW-0456">Lyase</keyword>
<dbReference type="InterPro" id="IPR044516">
    <property type="entry name" value="UXS-like"/>
</dbReference>
<evidence type="ECO:0000313" key="6">
    <source>
        <dbReference type="EMBL" id="NEU69578.1"/>
    </source>
</evidence>
<dbReference type="GO" id="GO:0005737">
    <property type="term" value="C:cytoplasm"/>
    <property type="evidence" value="ECO:0007669"/>
    <property type="project" value="TreeGrafter"/>
</dbReference>
<dbReference type="EMBL" id="JAAGNZ010000002">
    <property type="protein sequence ID" value="NEU69578.1"/>
    <property type="molecule type" value="Genomic_DNA"/>
</dbReference>
<keyword evidence="7" id="KW-1185">Reference proteome</keyword>
<accession>A0A6M0IMU0</accession>
<keyword evidence="3" id="KW-0520">NAD</keyword>
<evidence type="ECO:0000256" key="3">
    <source>
        <dbReference type="ARBA" id="ARBA00023027"/>
    </source>
</evidence>
<dbReference type="InterPro" id="IPR036291">
    <property type="entry name" value="NAD(P)-bd_dom_sf"/>
</dbReference>
<keyword evidence="2" id="KW-0210">Decarboxylase</keyword>
<name>A0A6M0IMU0_9BACT</name>
<dbReference type="GO" id="GO:0042732">
    <property type="term" value="P:D-xylose metabolic process"/>
    <property type="evidence" value="ECO:0007669"/>
    <property type="project" value="InterPro"/>
</dbReference>
<protein>
    <submittedName>
        <fullName evidence="6">NAD-dependent epimerase/dehydratase family protein</fullName>
    </submittedName>
</protein>
<dbReference type="GO" id="GO:0070403">
    <property type="term" value="F:NAD+ binding"/>
    <property type="evidence" value="ECO:0007669"/>
    <property type="project" value="InterPro"/>
</dbReference>
<evidence type="ECO:0000256" key="4">
    <source>
        <dbReference type="ARBA" id="ARBA00023239"/>
    </source>
</evidence>
<comment type="caution">
    <text evidence="6">The sequence shown here is derived from an EMBL/GenBank/DDBJ whole genome shotgun (WGS) entry which is preliminary data.</text>
</comment>
<evidence type="ECO:0000256" key="1">
    <source>
        <dbReference type="ARBA" id="ARBA00001911"/>
    </source>
</evidence>
<dbReference type="SUPFAM" id="SSF51735">
    <property type="entry name" value="NAD(P)-binding Rossmann-fold domains"/>
    <property type="match status" value="1"/>
</dbReference>
<dbReference type="Pfam" id="PF01370">
    <property type="entry name" value="Epimerase"/>
    <property type="match status" value="1"/>
</dbReference>
<evidence type="ECO:0000256" key="2">
    <source>
        <dbReference type="ARBA" id="ARBA00022793"/>
    </source>
</evidence>
<evidence type="ECO:0000259" key="5">
    <source>
        <dbReference type="Pfam" id="PF01370"/>
    </source>
</evidence>